<dbReference type="InterPro" id="IPR021331">
    <property type="entry name" value="Hva1_TUDOR"/>
</dbReference>
<accession>A0AA37GU81</accession>
<evidence type="ECO:0000313" key="3">
    <source>
        <dbReference type="EMBL" id="GJC87361.1"/>
    </source>
</evidence>
<evidence type="ECO:0000256" key="1">
    <source>
        <dbReference type="SAM" id="MobiDB-lite"/>
    </source>
</evidence>
<organism evidence="3 4">
    <name type="scientific">Colletotrichum liriopes</name>
    <dbReference type="NCBI Taxonomy" id="708192"/>
    <lineage>
        <taxon>Eukaryota</taxon>
        <taxon>Fungi</taxon>
        <taxon>Dikarya</taxon>
        <taxon>Ascomycota</taxon>
        <taxon>Pezizomycotina</taxon>
        <taxon>Sordariomycetes</taxon>
        <taxon>Hypocreomycetidae</taxon>
        <taxon>Glomerellales</taxon>
        <taxon>Glomerellaceae</taxon>
        <taxon>Colletotrichum</taxon>
        <taxon>Colletotrichum spaethianum species complex</taxon>
    </lineage>
</organism>
<comment type="caution">
    <text evidence="3">The sequence shown here is derived from an EMBL/GenBank/DDBJ whole genome shotgun (WGS) entry which is preliminary data.</text>
</comment>
<feature type="region of interest" description="Disordered" evidence="1">
    <location>
        <begin position="44"/>
        <end position="66"/>
    </location>
</feature>
<protein>
    <recommendedName>
        <fullName evidence="2">Hypervirulence associated protein TUDOR domain-containing protein</fullName>
    </recommendedName>
</protein>
<evidence type="ECO:0000259" key="2">
    <source>
        <dbReference type="Pfam" id="PF11160"/>
    </source>
</evidence>
<dbReference type="Pfam" id="PF11160">
    <property type="entry name" value="Hva1_TUDOR"/>
    <property type="match status" value="1"/>
</dbReference>
<feature type="domain" description="Hypervirulence associated protein TUDOR" evidence="2">
    <location>
        <begin position="16"/>
        <end position="52"/>
    </location>
</feature>
<dbReference type="EMBL" id="BPPX01000026">
    <property type="protein sequence ID" value="GJC87361.1"/>
    <property type="molecule type" value="Genomic_DNA"/>
</dbReference>
<evidence type="ECO:0000313" key="4">
    <source>
        <dbReference type="Proteomes" id="UP001055172"/>
    </source>
</evidence>
<dbReference type="AlphaFoldDB" id="A0AA37GU81"/>
<dbReference type="Gene3D" id="2.30.30.1060">
    <property type="match status" value="1"/>
</dbReference>
<proteinExistence type="predicted"/>
<name>A0AA37GU81_9PEZI</name>
<gene>
    <name evidence="3" type="ORF">ColLi_10199</name>
</gene>
<reference evidence="3 4" key="1">
    <citation type="submission" date="2021-07" db="EMBL/GenBank/DDBJ databases">
        <title>Genome data of Colletotrichum spaethianum.</title>
        <authorList>
            <person name="Utami Y.D."/>
            <person name="Hiruma K."/>
        </authorList>
    </citation>
    <scope>NUCLEOTIDE SEQUENCE [LARGE SCALE GENOMIC DNA]</scope>
    <source>
        <strain evidence="3 4">MAFF 242679</strain>
    </source>
</reference>
<keyword evidence="4" id="KW-1185">Reference proteome</keyword>
<sequence length="91" mass="9863">MPSDAKDKQGNPVREGDTVFTPFRAGRHEGTVEKIVANEECAHGQGVKNPPKHGHNVTQNPGTLRHVDGKSKAHEWRGARFAVLSGDVKEG</sequence>
<dbReference type="Proteomes" id="UP001055172">
    <property type="component" value="Unassembled WGS sequence"/>
</dbReference>